<evidence type="ECO:0000313" key="2">
    <source>
        <dbReference type="Proteomes" id="UP000204584"/>
    </source>
</evidence>
<accession>S4W5Q8</accession>
<dbReference type="RefSeq" id="YP_008438794.1">
    <property type="nucleotide sequence ID" value="NC_022098.1"/>
</dbReference>
<reference evidence="1 2" key="1">
    <citation type="journal article" date="2013" name="Science">
        <title>Pandoraviruses: amoeba viruses with genomes up to 2.5 Mb reaching that of parasitic eukaryotes.</title>
        <authorList>
            <person name="Philippe N."/>
            <person name="Legendre M."/>
            <person name="Doutre G."/>
            <person name="Coute Y."/>
            <person name="Poirot O."/>
            <person name="Lescot M."/>
            <person name="Arslan D."/>
            <person name="Seltzer V."/>
            <person name="Bertaux L."/>
            <person name="Bruley C."/>
            <person name="Garin J."/>
            <person name="Claverie J.M."/>
            <person name="Abergel C."/>
        </authorList>
    </citation>
    <scope>NUCLEOTIDE SEQUENCE [LARGE SCALE GENOMIC DNA]</scope>
</reference>
<protein>
    <submittedName>
        <fullName evidence="1">Uncharacterized protein</fullName>
    </submittedName>
</protein>
<dbReference type="EMBL" id="KC977571">
    <property type="protein sequence ID" value="AGO85715.1"/>
    <property type="molecule type" value="Genomic_DNA"/>
</dbReference>
<evidence type="ECO:0000313" key="1">
    <source>
        <dbReference type="EMBL" id="AGO85715.1"/>
    </source>
</evidence>
<dbReference type="Proteomes" id="UP000204584">
    <property type="component" value="Segment"/>
</dbReference>
<organism evidence="1 2">
    <name type="scientific">Pandoravirus salinus</name>
    <dbReference type="NCBI Taxonomy" id="1349410"/>
    <lineage>
        <taxon>Viruses</taxon>
        <taxon>Pandoravirus</taxon>
    </lineage>
</organism>
<dbReference type="GeneID" id="16607502"/>
<keyword evidence="2" id="KW-1185">Reference proteome</keyword>
<sequence>MRFAHGLFDPFALPGSADVVAYAVDACRCQPPNEKALADAARSGRVDLLREAHRRRWLDNPFRFRKVWAASVECGADDVASWLADHAPEADLHPPFRKVNWLPFEPRFDVLVVSHLAGCAWVRDHLSRMPQATHIIWAAAHAWTIDGIRVDRLLSTCATALALVPRDSHTHPFDVPQAQPLTVMTHSQAAVVRARISVRTWARSMPPLDVDASHKDKLLMLREGCYRLDERDDVFGLLPECASSCASATP</sequence>
<name>S4W5Q8_9VIRU</name>
<proteinExistence type="predicted"/>
<dbReference type="KEGG" id="vg:16607502"/>
<gene>
    <name evidence="1" type="ORF">psal_cds_1329</name>
</gene>